<evidence type="ECO:0000313" key="2">
    <source>
        <dbReference type="Proteomes" id="UP000439903"/>
    </source>
</evidence>
<reference evidence="1 2" key="1">
    <citation type="journal article" date="2019" name="Environ. Microbiol.">
        <title>At the nexus of three kingdoms: the genome of the mycorrhizal fungus Gigaspora margarita provides insights into plant, endobacterial and fungal interactions.</title>
        <authorList>
            <person name="Venice F."/>
            <person name="Ghignone S."/>
            <person name="Salvioli di Fossalunga A."/>
            <person name="Amselem J."/>
            <person name="Novero M."/>
            <person name="Xianan X."/>
            <person name="Sedzielewska Toro K."/>
            <person name="Morin E."/>
            <person name="Lipzen A."/>
            <person name="Grigoriev I.V."/>
            <person name="Henrissat B."/>
            <person name="Martin F.M."/>
            <person name="Bonfante P."/>
        </authorList>
    </citation>
    <scope>NUCLEOTIDE SEQUENCE [LARGE SCALE GENOMIC DNA]</scope>
    <source>
        <strain evidence="1 2">BEG34</strain>
    </source>
</reference>
<evidence type="ECO:0000313" key="1">
    <source>
        <dbReference type="EMBL" id="KAF0483887.1"/>
    </source>
</evidence>
<protein>
    <submittedName>
        <fullName evidence="1">Uncharacterized protein</fullName>
    </submittedName>
</protein>
<proteinExistence type="predicted"/>
<keyword evidence="2" id="KW-1185">Reference proteome</keyword>
<sequence>MPTIEEIVVKLQELLDLGFNLSNVVILDILQLFEKRLNSIGERVIRSFISIRKNEERDEFYKNIVAEAIKSERNTKVEVLNFLEKTIGNKSKTIFMDAMKVFKGKHQIYSIDQTSTIDDFQSVKSTPCYKPLLFNIAFYNLVLIKFTEYSEIAQFAFNDIFETIISFDLYQNSKEFSNCKFLEAKFNETNNIFKVYCNARNFFLVSHLELLKKVSREDILCPLFEFYLLDLFDLPTTFKMPMEITDDANIYFKPKRKRKKRSITKVQRLEWLTAIENIYKDIIKKGDSITLAVSPKFRKRVEDLYYELKGEEIFEELQMELEMNDSIKKYKINENT</sequence>
<comment type="caution">
    <text evidence="1">The sequence shown here is derived from an EMBL/GenBank/DDBJ whole genome shotgun (WGS) entry which is preliminary data.</text>
</comment>
<accession>A0A8H4EHE1</accession>
<organism evidence="1 2">
    <name type="scientific">Gigaspora margarita</name>
    <dbReference type="NCBI Taxonomy" id="4874"/>
    <lineage>
        <taxon>Eukaryota</taxon>
        <taxon>Fungi</taxon>
        <taxon>Fungi incertae sedis</taxon>
        <taxon>Mucoromycota</taxon>
        <taxon>Glomeromycotina</taxon>
        <taxon>Glomeromycetes</taxon>
        <taxon>Diversisporales</taxon>
        <taxon>Gigasporaceae</taxon>
        <taxon>Gigaspora</taxon>
    </lineage>
</organism>
<dbReference type="AlphaFoldDB" id="A0A8H4EHE1"/>
<dbReference type="Proteomes" id="UP000439903">
    <property type="component" value="Unassembled WGS sequence"/>
</dbReference>
<gene>
    <name evidence="1" type="ORF">F8M41_023189</name>
</gene>
<dbReference type="OrthoDB" id="2424472at2759"/>
<dbReference type="EMBL" id="WTPW01000745">
    <property type="protein sequence ID" value="KAF0483887.1"/>
    <property type="molecule type" value="Genomic_DNA"/>
</dbReference>
<name>A0A8H4EHE1_GIGMA</name>